<dbReference type="AlphaFoldDB" id="A0A161LT05"/>
<evidence type="ECO:0000313" key="1">
    <source>
        <dbReference type="EMBL" id="GAT78206.1"/>
    </source>
</evidence>
<dbReference type="Pfam" id="PF13177">
    <property type="entry name" value="DNA_pol3_delta2"/>
    <property type="match status" value="1"/>
</dbReference>
<reference evidence="2" key="1">
    <citation type="submission" date="2016-05" db="EMBL/GenBank/DDBJ databases">
        <title>Draft genome sequences of four strains of Ehrlichia ruminantium, a tick-borne pathogen of ruminants, isolated from Zimbabwe, The Gambia and Ghana.</title>
        <authorList>
            <person name="Nakao R."/>
            <person name="Jongejan F."/>
            <person name="Sugimoto C."/>
        </authorList>
    </citation>
    <scope>NUCLEOTIDE SEQUENCE [LARGE SCALE GENOMIC DNA]</scope>
    <source>
        <strain evidence="2">Pokoase 417</strain>
    </source>
</reference>
<dbReference type="PANTHER" id="PTHR11669">
    <property type="entry name" value="REPLICATION FACTOR C / DNA POLYMERASE III GAMMA-TAU SUBUNIT"/>
    <property type="match status" value="1"/>
</dbReference>
<accession>A0A161LT05</accession>
<dbReference type="InterPro" id="IPR027417">
    <property type="entry name" value="P-loop_NTPase"/>
</dbReference>
<protein>
    <submittedName>
        <fullName evidence="1">DNA polymerase III subunit gamma</fullName>
    </submittedName>
</protein>
<dbReference type="PANTHER" id="PTHR11669:SF8">
    <property type="entry name" value="DNA POLYMERASE III SUBUNIT DELTA"/>
    <property type="match status" value="1"/>
</dbReference>
<evidence type="ECO:0000313" key="2">
    <source>
        <dbReference type="Proteomes" id="UP000092731"/>
    </source>
</evidence>
<name>A0A161LT05_EHRRU</name>
<dbReference type="RefSeq" id="WP_065433660.1">
    <property type="nucleotide sequence ID" value="NZ_BDDM01000138.1"/>
</dbReference>
<dbReference type="SUPFAM" id="SSF52540">
    <property type="entry name" value="P-loop containing nucleoside triphosphate hydrolases"/>
    <property type="match status" value="1"/>
</dbReference>
<organism evidence="1 2">
    <name type="scientific">Ehrlichia ruminantium</name>
    <name type="common">heartwater rickettsia</name>
    <name type="synonym">Cowdria ruminantium</name>
    <dbReference type="NCBI Taxonomy" id="779"/>
    <lineage>
        <taxon>Bacteria</taxon>
        <taxon>Pseudomonadati</taxon>
        <taxon>Pseudomonadota</taxon>
        <taxon>Alphaproteobacteria</taxon>
        <taxon>Rickettsiales</taxon>
        <taxon>Anaplasmataceae</taxon>
        <taxon>Ehrlichia</taxon>
    </lineage>
</organism>
<comment type="caution">
    <text evidence="1">The sequence shown here is derived from an EMBL/GenBank/DDBJ whole genome shotgun (WGS) entry which is preliminary data.</text>
</comment>
<dbReference type="Proteomes" id="UP000092731">
    <property type="component" value="Unassembled WGS sequence"/>
</dbReference>
<dbReference type="InterPro" id="IPR050238">
    <property type="entry name" value="DNA_Rep/Repair_Clamp_Loader"/>
</dbReference>
<gene>
    <name evidence="1" type="primary">dnaX</name>
    <name evidence="1" type="ORF">EHRUM3_04200</name>
</gene>
<proteinExistence type="predicted"/>
<dbReference type="GO" id="GO:0006261">
    <property type="term" value="P:DNA-templated DNA replication"/>
    <property type="evidence" value="ECO:0007669"/>
    <property type="project" value="TreeGrafter"/>
</dbReference>
<dbReference type="Gene3D" id="3.40.50.300">
    <property type="entry name" value="P-loop containing nucleotide triphosphate hydrolases"/>
    <property type="match status" value="1"/>
</dbReference>
<sequence>MDSIIGHKLAKHTLINNPQIQSWLLYGSRGIGKATLAYNFAQHITQFTDFKCHNPDLLIMRDNEGIIGIEKIRNIKNFLYLSTARSHNKIVIIDSIDNLNTNATNAILKILEEPPNNSIIILISHNLHAVPVVIRSRCFSLGLSDLNTDETQQVLQTIYPDLDYKKISYIYPGTPGMVTQEITEEIHLYENMISIISTQYSNSIVEEVITTNISFYKIEHILLTIILNIIKETLGTTTNLSIHHNLTCIIKNNSHIETLLPKISQIQHLIFCTRKFQLDKKSSLLNLTNMLADLLK</sequence>
<dbReference type="EMBL" id="BDDM01000138">
    <property type="protein sequence ID" value="GAT78206.1"/>
    <property type="molecule type" value="Genomic_DNA"/>
</dbReference>